<reference evidence="1" key="1">
    <citation type="submission" date="2018-02" db="EMBL/GenBank/DDBJ databases">
        <title>Rhizophora mucronata_Transcriptome.</title>
        <authorList>
            <person name="Meera S.P."/>
            <person name="Sreeshan A."/>
            <person name="Augustine A."/>
        </authorList>
    </citation>
    <scope>NUCLEOTIDE SEQUENCE</scope>
    <source>
        <tissue evidence="1">Leaf</tissue>
    </source>
</reference>
<protein>
    <submittedName>
        <fullName evidence="1">Uncharacterized protein</fullName>
    </submittedName>
</protein>
<organism evidence="1">
    <name type="scientific">Rhizophora mucronata</name>
    <name type="common">Asiatic mangrove</name>
    <dbReference type="NCBI Taxonomy" id="61149"/>
    <lineage>
        <taxon>Eukaryota</taxon>
        <taxon>Viridiplantae</taxon>
        <taxon>Streptophyta</taxon>
        <taxon>Embryophyta</taxon>
        <taxon>Tracheophyta</taxon>
        <taxon>Spermatophyta</taxon>
        <taxon>Magnoliopsida</taxon>
        <taxon>eudicotyledons</taxon>
        <taxon>Gunneridae</taxon>
        <taxon>Pentapetalae</taxon>
        <taxon>rosids</taxon>
        <taxon>fabids</taxon>
        <taxon>Malpighiales</taxon>
        <taxon>Rhizophoraceae</taxon>
        <taxon>Rhizophora</taxon>
    </lineage>
</organism>
<dbReference type="EMBL" id="GGEC01013274">
    <property type="protein sequence ID" value="MBW93757.1"/>
    <property type="molecule type" value="Transcribed_RNA"/>
</dbReference>
<evidence type="ECO:0000313" key="1">
    <source>
        <dbReference type="EMBL" id="MBW93755.1"/>
    </source>
</evidence>
<accession>A0A2P2JJZ0</accession>
<proteinExistence type="predicted"/>
<sequence length="31" mass="3443">MQLEACTASLPSSGILKADSRWTTVMSKHHR</sequence>
<dbReference type="EMBL" id="GGEC01013272">
    <property type="protein sequence ID" value="MBW93755.1"/>
    <property type="molecule type" value="Transcribed_RNA"/>
</dbReference>
<name>A0A2P2JJZ0_RHIMU</name>
<dbReference type="AlphaFoldDB" id="A0A2P2JJZ0"/>